<dbReference type="PANTHER" id="PTHR37490:SF2">
    <property type="match status" value="1"/>
</dbReference>
<feature type="compositionally biased region" description="Low complexity" evidence="1">
    <location>
        <begin position="893"/>
        <end position="921"/>
    </location>
</feature>
<feature type="region of interest" description="Disordered" evidence="1">
    <location>
        <begin position="1"/>
        <end position="30"/>
    </location>
</feature>
<gene>
    <name evidence="2" type="ORF">MANT1106_LOCUS22142</name>
</gene>
<evidence type="ECO:0000313" key="2">
    <source>
        <dbReference type="EMBL" id="CAD8722926.1"/>
    </source>
</evidence>
<proteinExistence type="predicted"/>
<feature type="region of interest" description="Disordered" evidence="1">
    <location>
        <begin position="954"/>
        <end position="976"/>
    </location>
</feature>
<organism evidence="2">
    <name type="scientific">Mantoniella antarctica</name>
    <dbReference type="NCBI Taxonomy" id="81844"/>
    <lineage>
        <taxon>Eukaryota</taxon>
        <taxon>Viridiplantae</taxon>
        <taxon>Chlorophyta</taxon>
        <taxon>Mamiellophyceae</taxon>
        <taxon>Mamiellales</taxon>
        <taxon>Mamiellaceae</taxon>
        <taxon>Mantoniella</taxon>
    </lineage>
</organism>
<sequence length="976" mass="100248">MVRAFGEAESLPLLNSPRRHTPARGGGGGAASFRRWGEWVRFSSYAGTLVLCCAGVALYITANGLATGQEQHVRVQVSGIKRHVSVASGNLPGVPVPASGPATLSSSSSPLNDLLRLTSAAMQGELPEPDVGAFFPEKEALGEESIIQGRESVAESAEGGGATATAMEPVAAAARAESKEVEAEHANPAMAAVASQAAQAVGTTPAEIEATAADAAAAEATDAGAAVADAAAANAAAADAAAADAADAGSAAAPDAALTAGDDLVAPAADAESPAGALAEAPANVATTDGAGDAQRDPSPDPAADAASDPTANFSSSSDLGHLPSATPVHDALVELQALQVAIARGDDADLHLKLGEIVADLEGTLTAAALVVADSATNVSASAPAFLNGGLPHYIQVPALPKQATVLAAGVLEADPEVPDADAGAGPATMRELVGLHAEPDLGRAWPTRVVMVASVYDEWDEAAEMPVWANNSADPGEFPDFAPRSVGYTVAPLYQRRHADLPGYVPNHGYEGGAYLKFVVDYYDNLPDVAVFLQADADAIEDLPAKLGAVVAAPDAVSYQPINVGTDYNMNDVYIYKRDPYQDWWSVTSLRGVEQCWRSVAGWFGYSWPEDQVPQVSLYCCNYFAVSRANIRRVPREVWEKVYNQLIVKAECVEGAGPVGTRDDDKWQLAITLEHLAHVMFGGHFPHYPRQCSGDGAFRDQCCDGTSCGAKGLYYMEGTDWLVENPEILNDSPLYLRRPPDDLPEEEWAENNYTVNTRRPISALGMATKGVRRRPNLESSPANTSSVGASVKAKGTLIKANDEVRTAVTNAGQQAKAAAVAAHLTAPLRMADALVAAPAAAATSTAASGAGAAGTLLSLGVDNDNGGGSAVGEVKEGTGGVAEAGASYSSFASTTSSSTSPSPSALESTTSSLSTPSRSVDGCTERKQAPAAGLGTQKCDSVHAYVVGTGAEEVRKAPLANSGNAGDVGVNTTR</sequence>
<accession>A0A7S0T1V7</accession>
<feature type="region of interest" description="Disordered" evidence="1">
    <location>
        <begin position="893"/>
        <end position="938"/>
    </location>
</feature>
<reference evidence="2" key="1">
    <citation type="submission" date="2021-01" db="EMBL/GenBank/DDBJ databases">
        <authorList>
            <person name="Corre E."/>
            <person name="Pelletier E."/>
            <person name="Niang G."/>
            <person name="Scheremetjew M."/>
            <person name="Finn R."/>
            <person name="Kale V."/>
            <person name="Holt S."/>
            <person name="Cochrane G."/>
            <person name="Meng A."/>
            <person name="Brown T."/>
            <person name="Cohen L."/>
        </authorList>
    </citation>
    <scope>NUCLEOTIDE SEQUENCE</scope>
    <source>
        <strain evidence="2">SL-175</strain>
    </source>
</reference>
<name>A0A7S0T1V7_9CHLO</name>
<protein>
    <submittedName>
        <fullName evidence="2">Uncharacterized protein</fullName>
    </submittedName>
</protein>
<dbReference type="EMBL" id="HBFC01037233">
    <property type="protein sequence ID" value="CAD8722926.1"/>
    <property type="molecule type" value="Transcribed_RNA"/>
</dbReference>
<dbReference type="AlphaFoldDB" id="A0A7S0T1V7"/>
<evidence type="ECO:0000256" key="1">
    <source>
        <dbReference type="SAM" id="MobiDB-lite"/>
    </source>
</evidence>
<feature type="region of interest" description="Disordered" evidence="1">
    <location>
        <begin position="287"/>
        <end position="323"/>
    </location>
</feature>
<dbReference type="PANTHER" id="PTHR37490">
    <property type="entry name" value="EXPRESSED PROTEIN"/>
    <property type="match status" value="1"/>
</dbReference>